<dbReference type="AlphaFoldDB" id="A0A8D0GBR9"/>
<dbReference type="InterPro" id="IPR013106">
    <property type="entry name" value="Ig_V-set"/>
</dbReference>
<dbReference type="FunFam" id="2.60.40.10:FF:000183">
    <property type="entry name" value="Myelin-oligodendrocyte glycoprotein"/>
    <property type="match status" value="1"/>
</dbReference>
<evidence type="ECO:0000256" key="2">
    <source>
        <dbReference type="ARBA" id="ARBA00022692"/>
    </source>
</evidence>
<dbReference type="PANTHER" id="PTHR24100">
    <property type="entry name" value="BUTYROPHILIN"/>
    <property type="match status" value="1"/>
</dbReference>
<dbReference type="InterPro" id="IPR053896">
    <property type="entry name" value="BTN3A2-like_Ig-C"/>
</dbReference>
<dbReference type="PROSITE" id="PS50835">
    <property type="entry name" value="IG_LIKE"/>
    <property type="match status" value="1"/>
</dbReference>
<evidence type="ECO:0000256" key="6">
    <source>
        <dbReference type="ARBA" id="ARBA00023319"/>
    </source>
</evidence>
<evidence type="ECO:0000313" key="10">
    <source>
        <dbReference type="Proteomes" id="UP000694392"/>
    </source>
</evidence>
<sequence length="278" mass="31702">MMKDSSSFCQSPSLFGLITFFLSFPIHISESVTFKVIGPSHPIMAFMGEDAMLPCHLSPRMSAENMQVRWFRFDFTSLVHLYHNGIDQNAHQMPEYQGRTEFLRDDIANGSVTLRIRDIRPSDKGQYNCLFESRTYNQEALLELEVAGLGSAPLISLEGYQDGGIHVVCRSVGWYPEPEVIWRDPSGRHLPSLSEMKSQAANGLFDTKYSIILQENANPNLSCWIRNPRLNQAKESVIYISDSFFQKGNPWKVSFHVILAILLVAISFILYWLIQKCK</sequence>
<dbReference type="GeneTree" id="ENSGT00940000162079"/>
<dbReference type="SUPFAM" id="SSF48726">
    <property type="entry name" value="Immunoglobulin"/>
    <property type="match status" value="2"/>
</dbReference>
<keyword evidence="5" id="KW-1015">Disulfide bond</keyword>
<evidence type="ECO:0000256" key="5">
    <source>
        <dbReference type="ARBA" id="ARBA00023157"/>
    </source>
</evidence>
<dbReference type="PANTHER" id="PTHR24100:SF149">
    <property type="entry name" value="BG-LIKE ANTIGEN 1-RELATED"/>
    <property type="match status" value="1"/>
</dbReference>
<proteinExistence type="predicted"/>
<dbReference type="InterPro" id="IPR050504">
    <property type="entry name" value="IgSF_BTN/MOG"/>
</dbReference>
<dbReference type="GO" id="GO:0009897">
    <property type="term" value="C:external side of plasma membrane"/>
    <property type="evidence" value="ECO:0007669"/>
    <property type="project" value="TreeGrafter"/>
</dbReference>
<dbReference type="GO" id="GO:0001817">
    <property type="term" value="P:regulation of cytokine production"/>
    <property type="evidence" value="ECO:0007669"/>
    <property type="project" value="TreeGrafter"/>
</dbReference>
<evidence type="ECO:0000259" key="8">
    <source>
        <dbReference type="PROSITE" id="PS50835"/>
    </source>
</evidence>
<keyword evidence="10" id="KW-1185">Reference proteome</keyword>
<dbReference type="Pfam" id="PF22705">
    <property type="entry name" value="C2-set_3"/>
    <property type="match status" value="1"/>
</dbReference>
<evidence type="ECO:0000256" key="4">
    <source>
        <dbReference type="ARBA" id="ARBA00023136"/>
    </source>
</evidence>
<dbReference type="SMART" id="SM00409">
    <property type="entry name" value="IG"/>
    <property type="match status" value="1"/>
</dbReference>
<evidence type="ECO:0000256" key="3">
    <source>
        <dbReference type="ARBA" id="ARBA00022989"/>
    </source>
</evidence>
<evidence type="ECO:0000256" key="1">
    <source>
        <dbReference type="ARBA" id="ARBA00004370"/>
    </source>
</evidence>
<evidence type="ECO:0000313" key="9">
    <source>
        <dbReference type="Ensembl" id="ENSSPUP00000003683.1"/>
    </source>
</evidence>
<comment type="subcellular location">
    <subcellularLocation>
        <location evidence="1">Membrane</location>
    </subcellularLocation>
</comment>
<accession>A0A8D0GBR9</accession>
<dbReference type="FunFam" id="2.60.40.10:FF:000088">
    <property type="entry name" value="Butyrophilin subfamily 1 member A1"/>
    <property type="match status" value="1"/>
</dbReference>
<keyword evidence="2 7" id="KW-0812">Transmembrane</keyword>
<dbReference type="CDD" id="cd05713">
    <property type="entry name" value="IgV_MOG_like"/>
    <property type="match status" value="1"/>
</dbReference>
<dbReference type="InterPro" id="IPR013783">
    <property type="entry name" value="Ig-like_fold"/>
</dbReference>
<organism evidence="9 10">
    <name type="scientific">Sphenodon punctatus</name>
    <name type="common">Tuatara</name>
    <name type="synonym">Hatteria punctata</name>
    <dbReference type="NCBI Taxonomy" id="8508"/>
    <lineage>
        <taxon>Eukaryota</taxon>
        <taxon>Metazoa</taxon>
        <taxon>Chordata</taxon>
        <taxon>Craniata</taxon>
        <taxon>Vertebrata</taxon>
        <taxon>Euteleostomi</taxon>
        <taxon>Lepidosauria</taxon>
        <taxon>Sphenodontia</taxon>
        <taxon>Sphenodontidae</taxon>
        <taxon>Sphenodon</taxon>
    </lineage>
</organism>
<dbReference type="Ensembl" id="ENSSPUT00000003915.1">
    <property type="protein sequence ID" value="ENSSPUP00000003683.1"/>
    <property type="gene ID" value="ENSSPUG00000002823.1"/>
</dbReference>
<name>A0A8D0GBR9_SPHPU</name>
<dbReference type="SMART" id="SM00406">
    <property type="entry name" value="IGv"/>
    <property type="match status" value="1"/>
</dbReference>
<dbReference type="GO" id="GO:0050852">
    <property type="term" value="P:T cell receptor signaling pathway"/>
    <property type="evidence" value="ECO:0007669"/>
    <property type="project" value="TreeGrafter"/>
</dbReference>
<dbReference type="InterPro" id="IPR036179">
    <property type="entry name" value="Ig-like_dom_sf"/>
</dbReference>
<protein>
    <recommendedName>
        <fullName evidence="8">Ig-like domain-containing protein</fullName>
    </recommendedName>
</protein>
<dbReference type="OMA" id="KICHIRP"/>
<feature type="transmembrane region" description="Helical" evidence="7">
    <location>
        <begin position="253"/>
        <end position="274"/>
    </location>
</feature>
<dbReference type="InterPro" id="IPR003599">
    <property type="entry name" value="Ig_sub"/>
</dbReference>
<keyword evidence="4 7" id="KW-0472">Membrane</keyword>
<dbReference type="Gene3D" id="2.60.40.10">
    <property type="entry name" value="Immunoglobulins"/>
    <property type="match status" value="2"/>
</dbReference>
<reference evidence="9" key="2">
    <citation type="submission" date="2025-09" db="UniProtKB">
        <authorList>
            <consortium name="Ensembl"/>
        </authorList>
    </citation>
    <scope>IDENTIFICATION</scope>
</reference>
<dbReference type="Pfam" id="PF07686">
    <property type="entry name" value="V-set"/>
    <property type="match status" value="1"/>
</dbReference>
<feature type="domain" description="Ig-like" evidence="8">
    <location>
        <begin position="25"/>
        <end position="147"/>
    </location>
</feature>
<reference evidence="9" key="1">
    <citation type="submission" date="2025-08" db="UniProtKB">
        <authorList>
            <consortium name="Ensembl"/>
        </authorList>
    </citation>
    <scope>IDENTIFICATION</scope>
</reference>
<keyword evidence="3 7" id="KW-1133">Transmembrane helix</keyword>
<dbReference type="GO" id="GO:0005102">
    <property type="term" value="F:signaling receptor binding"/>
    <property type="evidence" value="ECO:0007669"/>
    <property type="project" value="TreeGrafter"/>
</dbReference>
<evidence type="ECO:0000256" key="7">
    <source>
        <dbReference type="SAM" id="Phobius"/>
    </source>
</evidence>
<dbReference type="InterPro" id="IPR007110">
    <property type="entry name" value="Ig-like_dom"/>
</dbReference>
<keyword evidence="6" id="KW-0393">Immunoglobulin domain</keyword>
<dbReference type="Proteomes" id="UP000694392">
    <property type="component" value="Unplaced"/>
</dbReference>